<protein>
    <submittedName>
        <fullName evidence="2">Uncharacterized protein</fullName>
    </submittedName>
</protein>
<dbReference type="Proteomes" id="UP000319257">
    <property type="component" value="Unassembled WGS sequence"/>
</dbReference>
<dbReference type="RefSeq" id="XP_030998898.1">
    <property type="nucleotide sequence ID" value="XM_031137591.1"/>
</dbReference>
<feature type="compositionally biased region" description="Low complexity" evidence="1">
    <location>
        <begin position="1"/>
        <end position="10"/>
    </location>
</feature>
<dbReference type="AlphaFoldDB" id="A0A507BBB4"/>
<comment type="caution">
    <text evidence="2">The sequence shown here is derived from an EMBL/GenBank/DDBJ whole genome shotgun (WGS) entry which is preliminary data.</text>
</comment>
<evidence type="ECO:0000256" key="1">
    <source>
        <dbReference type="SAM" id="MobiDB-lite"/>
    </source>
</evidence>
<gene>
    <name evidence="2" type="ORF">E0L32_003305</name>
</gene>
<name>A0A507BBB4_9PEZI</name>
<reference evidence="2 3" key="1">
    <citation type="submission" date="2019-06" db="EMBL/GenBank/DDBJ databases">
        <title>Draft genome sequence of the filamentous fungus Phialemoniopsis curvata isolated from diesel fuel.</title>
        <authorList>
            <person name="Varaljay V.A."/>
            <person name="Lyon W.J."/>
            <person name="Crouch A.L."/>
            <person name="Drake C.E."/>
            <person name="Hollomon J.M."/>
            <person name="Nadeau L.J."/>
            <person name="Nunn H.S."/>
            <person name="Stevenson B.S."/>
            <person name="Bojanowski C.L."/>
            <person name="Crookes-Goodson W.J."/>
        </authorList>
    </citation>
    <scope>NUCLEOTIDE SEQUENCE [LARGE SCALE GENOMIC DNA]</scope>
    <source>
        <strain evidence="2 3">D216</strain>
    </source>
</reference>
<evidence type="ECO:0000313" key="2">
    <source>
        <dbReference type="EMBL" id="TPX17187.1"/>
    </source>
</evidence>
<feature type="region of interest" description="Disordered" evidence="1">
    <location>
        <begin position="1"/>
        <end position="41"/>
    </location>
</feature>
<organism evidence="2 3">
    <name type="scientific">Thyridium curvatum</name>
    <dbReference type="NCBI Taxonomy" id="1093900"/>
    <lineage>
        <taxon>Eukaryota</taxon>
        <taxon>Fungi</taxon>
        <taxon>Dikarya</taxon>
        <taxon>Ascomycota</taxon>
        <taxon>Pezizomycotina</taxon>
        <taxon>Sordariomycetes</taxon>
        <taxon>Sordariomycetidae</taxon>
        <taxon>Thyridiales</taxon>
        <taxon>Thyridiaceae</taxon>
        <taxon>Thyridium</taxon>
    </lineage>
</organism>
<keyword evidence="3" id="KW-1185">Reference proteome</keyword>
<dbReference type="GeneID" id="41970752"/>
<feature type="compositionally biased region" description="Basic residues" evidence="1">
    <location>
        <begin position="24"/>
        <end position="35"/>
    </location>
</feature>
<sequence length="156" mass="17521">MAPTRPSASPSPTPRRLRDPLRAVRNRPAVKKPAKKPSPIVLTPNVSREVARSIRAQEQAAEVRWLTSAFEKLSILYYDQEMEIDPPTVEDVTSILSRLMIDPTVVDLSEMVSRRTLEDPFPGDVEMYAADLPRAHTHWWEAGSGLAQHQNLMVLG</sequence>
<evidence type="ECO:0000313" key="3">
    <source>
        <dbReference type="Proteomes" id="UP000319257"/>
    </source>
</evidence>
<dbReference type="EMBL" id="SKBQ01000014">
    <property type="protein sequence ID" value="TPX17187.1"/>
    <property type="molecule type" value="Genomic_DNA"/>
</dbReference>
<dbReference type="InParanoid" id="A0A507BBB4"/>
<proteinExistence type="predicted"/>
<accession>A0A507BBB4</accession>